<evidence type="ECO:0000256" key="1">
    <source>
        <dbReference type="ARBA" id="ARBA00011063"/>
    </source>
</evidence>
<dbReference type="CDD" id="cd16343">
    <property type="entry name" value="LMWPTP"/>
    <property type="match status" value="1"/>
</dbReference>
<evidence type="ECO:0000313" key="7">
    <source>
        <dbReference type="Proteomes" id="UP000557717"/>
    </source>
</evidence>
<gene>
    <name evidence="6" type="ORF">HNR46_000035</name>
</gene>
<dbReference type="Pfam" id="PF01451">
    <property type="entry name" value="LMWPc"/>
    <property type="match status" value="1"/>
</dbReference>
<keyword evidence="3" id="KW-0904">Protein phosphatase</keyword>
<evidence type="ECO:0000256" key="3">
    <source>
        <dbReference type="ARBA" id="ARBA00022912"/>
    </source>
</evidence>
<dbReference type="Gene3D" id="3.40.50.2300">
    <property type="match status" value="1"/>
</dbReference>
<dbReference type="PANTHER" id="PTHR47439:SF1">
    <property type="entry name" value="ACID PHOSPHATASE"/>
    <property type="match status" value="1"/>
</dbReference>
<dbReference type="RefSeq" id="WP_184014644.1">
    <property type="nucleotide sequence ID" value="NZ_JACHFD010000001.1"/>
</dbReference>
<sequence length="160" mass="17933">MSKPPVRVLFVCMGNICRSPAAEIVFRDLVEKAGWKERIKIDSAGTIGYHSGHAPDRRMAATLKARGYSILGSARQVTPQDLEIFDHILAADRENLADLRRMDRHGTHHSKIRLLTDHCQSIDADHVPDPYYGGQDGFERVADLVEDACQGLLEEIEKEL</sequence>
<keyword evidence="7" id="KW-1185">Reference proteome</keyword>
<dbReference type="AlphaFoldDB" id="A0A840V2B6"/>
<dbReference type="EC" id="3.1.3.48" evidence="6"/>
<comment type="similarity">
    <text evidence="1">Belongs to the low molecular weight phosphotyrosine protein phosphatase family.</text>
</comment>
<dbReference type="Proteomes" id="UP000557717">
    <property type="component" value="Unassembled WGS sequence"/>
</dbReference>
<dbReference type="SUPFAM" id="SSF52788">
    <property type="entry name" value="Phosphotyrosine protein phosphatases I"/>
    <property type="match status" value="1"/>
</dbReference>
<dbReference type="PANTHER" id="PTHR47439">
    <property type="entry name" value="LOW MOLECULAR WEIGHT PHOSPHOTYROSINE PROTEIN PHOSPHATASE-RELATED"/>
    <property type="match status" value="1"/>
</dbReference>
<proteinExistence type="inferred from homology"/>
<accession>A0A840V2B6</accession>
<feature type="active site" description="Proton donor" evidence="4">
    <location>
        <position position="129"/>
    </location>
</feature>
<dbReference type="InterPro" id="IPR036196">
    <property type="entry name" value="Ptyr_pPase_sf"/>
</dbReference>
<organism evidence="6 7">
    <name type="scientific">Haloferula luteola</name>
    <dbReference type="NCBI Taxonomy" id="595692"/>
    <lineage>
        <taxon>Bacteria</taxon>
        <taxon>Pseudomonadati</taxon>
        <taxon>Verrucomicrobiota</taxon>
        <taxon>Verrucomicrobiia</taxon>
        <taxon>Verrucomicrobiales</taxon>
        <taxon>Verrucomicrobiaceae</taxon>
        <taxon>Haloferula</taxon>
    </lineage>
</organism>
<dbReference type="SMART" id="SM00226">
    <property type="entry name" value="LMWPc"/>
    <property type="match status" value="1"/>
</dbReference>
<feature type="active site" description="Nucleophile" evidence="4">
    <location>
        <position position="12"/>
    </location>
</feature>
<reference evidence="6 7" key="1">
    <citation type="submission" date="2020-08" db="EMBL/GenBank/DDBJ databases">
        <title>Genomic Encyclopedia of Type Strains, Phase IV (KMG-IV): sequencing the most valuable type-strain genomes for metagenomic binning, comparative biology and taxonomic classification.</title>
        <authorList>
            <person name="Goeker M."/>
        </authorList>
    </citation>
    <scope>NUCLEOTIDE SEQUENCE [LARGE SCALE GENOMIC DNA]</scope>
    <source>
        <strain evidence="6 7">YC6886</strain>
    </source>
</reference>
<evidence type="ECO:0000256" key="2">
    <source>
        <dbReference type="ARBA" id="ARBA00022801"/>
    </source>
</evidence>
<dbReference type="GO" id="GO:0004725">
    <property type="term" value="F:protein tyrosine phosphatase activity"/>
    <property type="evidence" value="ECO:0007669"/>
    <property type="project" value="UniProtKB-EC"/>
</dbReference>
<feature type="active site" evidence="4">
    <location>
        <position position="18"/>
    </location>
</feature>
<dbReference type="InterPro" id="IPR023485">
    <property type="entry name" value="Ptyr_pPase"/>
</dbReference>
<dbReference type="InterPro" id="IPR052995">
    <property type="entry name" value="LMW-PTP"/>
</dbReference>
<dbReference type="PRINTS" id="PR00719">
    <property type="entry name" value="LMWPTPASE"/>
</dbReference>
<protein>
    <submittedName>
        <fullName evidence="6">Protein-tyrosine phosphatase</fullName>
        <ecNumber evidence="6">3.1.3.48</ecNumber>
    </submittedName>
</protein>
<dbReference type="InterPro" id="IPR017867">
    <property type="entry name" value="Tyr_phospatase_low_mol_wt"/>
</dbReference>
<evidence type="ECO:0000313" key="6">
    <source>
        <dbReference type="EMBL" id="MBB5349814.1"/>
    </source>
</evidence>
<name>A0A840V2B6_9BACT</name>
<dbReference type="EMBL" id="JACHFD010000001">
    <property type="protein sequence ID" value="MBB5349814.1"/>
    <property type="molecule type" value="Genomic_DNA"/>
</dbReference>
<evidence type="ECO:0000256" key="4">
    <source>
        <dbReference type="PIRSR" id="PIRSR617867-1"/>
    </source>
</evidence>
<comment type="caution">
    <text evidence="6">The sequence shown here is derived from an EMBL/GenBank/DDBJ whole genome shotgun (WGS) entry which is preliminary data.</text>
</comment>
<dbReference type="FunFam" id="3.40.50.2300:FF:000113">
    <property type="entry name" value="Low molecular weight protein-tyrosine-phosphatase"/>
    <property type="match status" value="1"/>
</dbReference>
<evidence type="ECO:0000259" key="5">
    <source>
        <dbReference type="SMART" id="SM00226"/>
    </source>
</evidence>
<keyword evidence="2 6" id="KW-0378">Hydrolase</keyword>
<feature type="domain" description="Phosphotyrosine protein phosphatase I" evidence="5">
    <location>
        <begin position="6"/>
        <end position="155"/>
    </location>
</feature>